<gene>
    <name evidence="2" type="ORF">METZ01_LOCUS503174</name>
</gene>
<sequence length="233" mass="26549">RQQRDHFRPRHHRGHKPRGPGIRPRQGRAGGRDPHLPHGTPLQHCAVADVVRGEGRQSTGRPGGRRRRAGHGGVRKAAGRSHQTGGGDPCVQRPRHGEPHRPDRQPGPRPGSARARGRRPGGAPHARRRAAARLRLLPILGPQVIWPDGYRRALRQETPARRHDALRGRRIHDQVRHPREDDLRRRAHQVRGGNPQHRRRRRPGGGHRLCQRHRPGSNRWLRIRPPRLRHPAA</sequence>
<feature type="region of interest" description="Disordered" evidence="1">
    <location>
        <begin position="1"/>
        <end position="128"/>
    </location>
</feature>
<feature type="non-terminal residue" evidence="2">
    <location>
        <position position="233"/>
    </location>
</feature>
<evidence type="ECO:0000313" key="2">
    <source>
        <dbReference type="EMBL" id="SVE50320.1"/>
    </source>
</evidence>
<feature type="region of interest" description="Disordered" evidence="1">
    <location>
        <begin position="189"/>
        <end position="233"/>
    </location>
</feature>
<feature type="compositionally biased region" description="Basic residues" evidence="1">
    <location>
        <begin position="7"/>
        <end position="18"/>
    </location>
</feature>
<feature type="non-terminal residue" evidence="2">
    <location>
        <position position="1"/>
    </location>
</feature>
<dbReference type="EMBL" id="UINC01221827">
    <property type="protein sequence ID" value="SVE50320.1"/>
    <property type="molecule type" value="Genomic_DNA"/>
</dbReference>
<feature type="compositionally biased region" description="Basic and acidic residues" evidence="1">
    <location>
        <begin position="95"/>
        <end position="106"/>
    </location>
</feature>
<feature type="compositionally biased region" description="Basic residues" evidence="1">
    <location>
        <begin position="115"/>
        <end position="128"/>
    </location>
</feature>
<proteinExistence type="predicted"/>
<accession>A0A383E1L0</accession>
<evidence type="ECO:0000256" key="1">
    <source>
        <dbReference type="SAM" id="MobiDB-lite"/>
    </source>
</evidence>
<dbReference type="AlphaFoldDB" id="A0A383E1L0"/>
<feature type="compositionally biased region" description="Basic residues" evidence="1">
    <location>
        <begin position="196"/>
        <end position="233"/>
    </location>
</feature>
<name>A0A383E1L0_9ZZZZ</name>
<protein>
    <submittedName>
        <fullName evidence="2">Uncharacterized protein</fullName>
    </submittedName>
</protein>
<organism evidence="2">
    <name type="scientific">marine metagenome</name>
    <dbReference type="NCBI Taxonomy" id="408172"/>
    <lineage>
        <taxon>unclassified sequences</taxon>
        <taxon>metagenomes</taxon>
        <taxon>ecological metagenomes</taxon>
    </lineage>
</organism>
<feature type="compositionally biased region" description="Basic residues" evidence="1">
    <location>
        <begin position="63"/>
        <end position="79"/>
    </location>
</feature>
<reference evidence="2" key="1">
    <citation type="submission" date="2018-05" db="EMBL/GenBank/DDBJ databases">
        <authorList>
            <person name="Lanie J.A."/>
            <person name="Ng W.-L."/>
            <person name="Kazmierczak K.M."/>
            <person name="Andrzejewski T.M."/>
            <person name="Davidsen T.M."/>
            <person name="Wayne K.J."/>
            <person name="Tettelin H."/>
            <person name="Glass J.I."/>
            <person name="Rusch D."/>
            <person name="Podicherti R."/>
            <person name="Tsui H.-C.T."/>
            <person name="Winkler M.E."/>
        </authorList>
    </citation>
    <scope>NUCLEOTIDE SEQUENCE</scope>
</reference>